<evidence type="ECO:0000313" key="2">
    <source>
        <dbReference type="EMBL" id="ASZ78893.1"/>
    </source>
</evidence>
<evidence type="ECO:0000256" key="1">
    <source>
        <dbReference type="SAM" id="MobiDB-lite"/>
    </source>
</evidence>
<evidence type="ECO:0000313" key="3">
    <source>
        <dbReference type="Proteomes" id="UP000224362"/>
    </source>
</evidence>
<feature type="region of interest" description="Disordered" evidence="1">
    <location>
        <begin position="184"/>
        <end position="213"/>
    </location>
</feature>
<proteinExistence type="predicted"/>
<dbReference type="Proteomes" id="UP000224362">
    <property type="component" value="Segment"/>
</dbReference>
<gene>
    <name evidence="2" type="ORF">2050H1_127</name>
</gene>
<accession>A0A249Y2J2</accession>
<reference evidence="2 3" key="1">
    <citation type="submission" date="2017-06" db="EMBL/GenBank/DDBJ databases">
        <authorList>
            <person name="Kim H.J."/>
            <person name="Triplett B.A."/>
        </authorList>
    </citation>
    <scope>NUCLEOTIDE SEQUENCE [LARGE SCALE GENOMIC DNA]</scope>
</reference>
<name>A0A249Y2J2_9CAUD</name>
<sequence length="656" mass="72656">MNITPFNTFLESSKEKEVISEAFNSDPYELTFGKKGAGDVFFTFIDEDGKEFRIQFYTPAGLGKNVRQVFIGQKKGSVYPDAQQRFKNPMKVIATMIEATKQFLQTPIGKSIDGFAINFSRKALERGLTLLPKIIRMSDLKQKVNVMDLTYSPDPSRGYVWVIKKGKKPEAVFDGPKMKGVTWDNPDKVGDAPPETPVDAVVKQPNSNDEDNGVWKYDNRNRQGKQPEMVYSITKGRKTYSAMLTAHFSQPGVYVLSDSDGKVFRGPSADLIIGDARLPRPPISMYNQFTKDAKEFWDASNSDKVTDAKWEALVAALEKTYFKGTVKTLGNSAMGTSIGQIVKDGIKIVVGMIRGSESVSINFDAYGPDNKQITLPLTARRFVDVDVNKPDTLTGVVNLATDVILEIANRDPNVVKAKEGSAGKEMTQTQWRSLQKALFSMEGMTGVTSTTSATANFYIPEGRVRISMLRGVKSTDDPVTITITAVVDGVDMNAPAIIRDVDFTKPSQLPRLIKPVIDVKLDEIRKTSASKNKKTTTIDLAEYAVTVKGAAPKMRGVEWQVYTADNGQTLRVEYDITFRRNTRVGAMSEYRQQVNRCNDYLRDTFAAAKKAGFNPQQPILMTMDAAKDGDEVAERNEGSAYSEYEQAIGGSLTITK</sequence>
<organism evidence="2 3">
    <name type="scientific">Serratia phage 2050H1</name>
    <dbReference type="NCBI Taxonomy" id="2024250"/>
    <lineage>
        <taxon>Viruses</taxon>
        <taxon>Duplodnaviria</taxon>
        <taxon>Heunggongvirae</taxon>
        <taxon>Uroviricota</taxon>
        <taxon>Caudoviricetes</taxon>
        <taxon>Pantevenvirales</taxon>
        <taxon>Ackermannviridae</taxon>
        <taxon>Miltonvirus</taxon>
        <taxon>Miltonvirus MAM1</taxon>
    </lineage>
</organism>
<dbReference type="EMBL" id="MF285619">
    <property type="protein sequence ID" value="ASZ78893.1"/>
    <property type="molecule type" value="Genomic_DNA"/>
</dbReference>
<protein>
    <submittedName>
        <fullName evidence="2">Uncharacterized protein</fullName>
    </submittedName>
</protein>